<reference evidence="2 3" key="1">
    <citation type="submission" date="2017-12" db="EMBL/GenBank/DDBJ databases">
        <title>Comparative genomics of Botrytis spp.</title>
        <authorList>
            <person name="Valero-Jimenez C.A."/>
            <person name="Tapia P."/>
            <person name="Veloso J."/>
            <person name="Silva-Moreno E."/>
            <person name="Staats M."/>
            <person name="Valdes J.H."/>
            <person name="Van Kan J.A.L."/>
        </authorList>
    </citation>
    <scope>NUCLEOTIDE SEQUENCE [LARGE SCALE GENOMIC DNA]</scope>
    <source>
        <strain evidence="2 3">MUCL2120</strain>
    </source>
</reference>
<keyword evidence="1" id="KW-1133">Transmembrane helix</keyword>
<keyword evidence="1" id="KW-0812">Transmembrane</keyword>
<accession>A0A4Z1JEC4</accession>
<feature type="transmembrane region" description="Helical" evidence="1">
    <location>
        <begin position="332"/>
        <end position="353"/>
    </location>
</feature>
<feature type="transmembrane region" description="Helical" evidence="1">
    <location>
        <begin position="198"/>
        <end position="221"/>
    </location>
</feature>
<dbReference type="EMBL" id="PQXJ01000045">
    <property type="protein sequence ID" value="TGO67307.1"/>
    <property type="molecule type" value="Genomic_DNA"/>
</dbReference>
<keyword evidence="3" id="KW-1185">Reference proteome</keyword>
<dbReference type="Proteomes" id="UP000297452">
    <property type="component" value="Unassembled WGS sequence"/>
</dbReference>
<feature type="transmembrane region" description="Helical" evidence="1">
    <location>
        <begin position="490"/>
        <end position="516"/>
    </location>
</feature>
<evidence type="ECO:0000313" key="2">
    <source>
        <dbReference type="EMBL" id="TGO67307.1"/>
    </source>
</evidence>
<sequence>MSATVEVCERTFLQTFTVTLLNDLALSNDISSLISPDLLTTLPALLTRFPAKEELSTSGSGSASGASHLSALPRTLPLADKMSPSASTFLPLNSTVLVTSATDHVLQSTLNDATNNTTGIISDVSELVYLLVKKDRIIWSLWLWLWLFFGTLCLSNDISILVNDVTILINSLAYHLLDITLNDLANDLTLRFGTANNLTGIVVDLSLLVALLAGKFLGITFNKLTNWVSISIDNLSGLVDLETLENGDRWDVRFGFLLDVLSSIFGLISSAFGVRLGLISCLLEALLSFFDGAFSTFLGALDALLGLISGTFDIGLSLVSCSLKTFLSFFDGAFNTFLGTLDALLGFFTFWDLRSEISLGIKIGLGTKISFGAFDLGAKLASELASAFCDTNVHDSLSNAFWNGELINWKQINLSNNGAILSNKVALIIDIDTLLADQRFEIDIMLEFSNCLFVGIENLARLLDLEWTLEFGLWDDWLFDWIGIWFRDSIFSFGFGVVNLFFGTVGGILKICLLSFKTRFCAVSG</sequence>
<comment type="caution">
    <text evidence="2">The sequence shown here is derived from an EMBL/GenBank/DDBJ whole genome shotgun (WGS) entry which is preliminary data.</text>
</comment>
<evidence type="ECO:0000256" key="1">
    <source>
        <dbReference type="SAM" id="Phobius"/>
    </source>
</evidence>
<keyword evidence="1" id="KW-0472">Membrane</keyword>
<gene>
    <name evidence="2" type="ORF">BOTNAR_0045g00430</name>
</gene>
<protein>
    <submittedName>
        <fullName evidence="2">Uncharacterized protein</fullName>
    </submittedName>
</protein>
<proteinExistence type="predicted"/>
<feature type="transmembrane region" description="Helical" evidence="1">
    <location>
        <begin position="137"/>
        <end position="154"/>
    </location>
</feature>
<organism evidence="2 3">
    <name type="scientific">Botryotinia narcissicola</name>
    <dbReference type="NCBI Taxonomy" id="278944"/>
    <lineage>
        <taxon>Eukaryota</taxon>
        <taxon>Fungi</taxon>
        <taxon>Dikarya</taxon>
        <taxon>Ascomycota</taxon>
        <taxon>Pezizomycotina</taxon>
        <taxon>Leotiomycetes</taxon>
        <taxon>Helotiales</taxon>
        <taxon>Sclerotiniaceae</taxon>
        <taxon>Botryotinia</taxon>
    </lineage>
</organism>
<feature type="transmembrane region" description="Helical" evidence="1">
    <location>
        <begin position="286"/>
        <end position="312"/>
    </location>
</feature>
<name>A0A4Z1JEC4_9HELO</name>
<evidence type="ECO:0000313" key="3">
    <source>
        <dbReference type="Proteomes" id="UP000297452"/>
    </source>
</evidence>
<dbReference type="AlphaFoldDB" id="A0A4Z1JEC4"/>
<feature type="transmembrane region" description="Helical" evidence="1">
    <location>
        <begin position="254"/>
        <end position="274"/>
    </location>
</feature>